<sequence length="531" mass="60289">MHRCLAISEILFLVFSPLPKHTLADVARTCQPFYYPAIRCLWRELPSILPIFCILSTKRWVSICKGKVQDLQITNQNAQRFGLYARHVKIINCPRKFHVSYHLLNQLRESDRLSHPLFPMLKQATLPSDFSATTVFYPGLILSASVRSIMIYAHPVPNWAPSSNGTYWDAVCGRVEEFSDSLTTFALTTDICFDGTRFNPIRDNAFLNGLFPTFSSSLRSLDVSCYRLTRDALLAVSRLSGLESLRMLTCSPSTPTFEAPLNFPALTNLHIQTNNMKATNEILIQLKGPKLRSFRIQCTFSPEPLGLTSTFTHLSGCDAEELSEIVVELLGTSGTATTCRAEIEEYEDTRYGVAGETLKPLLRFNNLSVLRISPCNSQQITDEDFLQMCSAWPELKVLELNDQTLYLSPCGITMGGVHLALQNCPRLEELVLRFNGRKDMPPFDDDSKPHPALRRWDVCTSSIRSGRRFAKWAMREYPLLKEISFYGLFQAGIQEEREYKQLDHSLVTTYLDAAMMLDRWKDVPPLLKQLS</sequence>
<keyword evidence="1" id="KW-0732">Signal</keyword>
<dbReference type="PANTHER" id="PTHR13318">
    <property type="entry name" value="PARTNER OF PAIRED, ISOFORM B-RELATED"/>
    <property type="match status" value="1"/>
</dbReference>
<name>A0A5C3KUJ2_COPMA</name>
<dbReference type="AlphaFoldDB" id="A0A5C3KUJ2"/>
<dbReference type="EMBL" id="ML210208">
    <property type="protein sequence ID" value="TFK23977.1"/>
    <property type="molecule type" value="Genomic_DNA"/>
</dbReference>
<dbReference type="Gene3D" id="3.80.10.10">
    <property type="entry name" value="Ribonuclease Inhibitor"/>
    <property type="match status" value="1"/>
</dbReference>
<gene>
    <name evidence="2" type="ORF">FA15DRAFT_437073</name>
</gene>
<dbReference type="Proteomes" id="UP000307440">
    <property type="component" value="Unassembled WGS sequence"/>
</dbReference>
<evidence type="ECO:0000313" key="3">
    <source>
        <dbReference type="Proteomes" id="UP000307440"/>
    </source>
</evidence>
<dbReference type="SUPFAM" id="SSF52047">
    <property type="entry name" value="RNI-like"/>
    <property type="match status" value="1"/>
</dbReference>
<keyword evidence="3" id="KW-1185">Reference proteome</keyword>
<evidence type="ECO:0000313" key="2">
    <source>
        <dbReference type="EMBL" id="TFK23977.1"/>
    </source>
</evidence>
<dbReference type="OrthoDB" id="2841072at2759"/>
<feature type="chain" id="PRO_5022659573" description="F-box domain-containing protein" evidence="1">
    <location>
        <begin position="25"/>
        <end position="531"/>
    </location>
</feature>
<dbReference type="InterPro" id="IPR032675">
    <property type="entry name" value="LRR_dom_sf"/>
</dbReference>
<protein>
    <recommendedName>
        <fullName evidence="4">F-box domain-containing protein</fullName>
    </recommendedName>
</protein>
<evidence type="ECO:0008006" key="4">
    <source>
        <dbReference type="Google" id="ProtNLM"/>
    </source>
</evidence>
<accession>A0A5C3KUJ2</accession>
<reference evidence="2 3" key="1">
    <citation type="journal article" date="2019" name="Nat. Ecol. Evol.">
        <title>Megaphylogeny resolves global patterns of mushroom evolution.</title>
        <authorList>
            <person name="Varga T."/>
            <person name="Krizsan K."/>
            <person name="Foldi C."/>
            <person name="Dima B."/>
            <person name="Sanchez-Garcia M."/>
            <person name="Sanchez-Ramirez S."/>
            <person name="Szollosi G.J."/>
            <person name="Szarkandi J.G."/>
            <person name="Papp V."/>
            <person name="Albert L."/>
            <person name="Andreopoulos W."/>
            <person name="Angelini C."/>
            <person name="Antonin V."/>
            <person name="Barry K.W."/>
            <person name="Bougher N.L."/>
            <person name="Buchanan P."/>
            <person name="Buyck B."/>
            <person name="Bense V."/>
            <person name="Catcheside P."/>
            <person name="Chovatia M."/>
            <person name="Cooper J."/>
            <person name="Damon W."/>
            <person name="Desjardin D."/>
            <person name="Finy P."/>
            <person name="Geml J."/>
            <person name="Haridas S."/>
            <person name="Hughes K."/>
            <person name="Justo A."/>
            <person name="Karasinski D."/>
            <person name="Kautmanova I."/>
            <person name="Kiss B."/>
            <person name="Kocsube S."/>
            <person name="Kotiranta H."/>
            <person name="LaButti K.M."/>
            <person name="Lechner B.E."/>
            <person name="Liimatainen K."/>
            <person name="Lipzen A."/>
            <person name="Lukacs Z."/>
            <person name="Mihaltcheva S."/>
            <person name="Morgado L.N."/>
            <person name="Niskanen T."/>
            <person name="Noordeloos M.E."/>
            <person name="Ohm R.A."/>
            <person name="Ortiz-Santana B."/>
            <person name="Ovrebo C."/>
            <person name="Racz N."/>
            <person name="Riley R."/>
            <person name="Savchenko A."/>
            <person name="Shiryaev A."/>
            <person name="Soop K."/>
            <person name="Spirin V."/>
            <person name="Szebenyi C."/>
            <person name="Tomsovsky M."/>
            <person name="Tulloss R.E."/>
            <person name="Uehling J."/>
            <person name="Grigoriev I.V."/>
            <person name="Vagvolgyi C."/>
            <person name="Papp T."/>
            <person name="Martin F.M."/>
            <person name="Miettinen O."/>
            <person name="Hibbett D.S."/>
            <person name="Nagy L.G."/>
        </authorList>
    </citation>
    <scope>NUCLEOTIDE SEQUENCE [LARGE SCALE GENOMIC DNA]</scope>
    <source>
        <strain evidence="2 3">CBS 121175</strain>
    </source>
</reference>
<dbReference type="GO" id="GO:0019005">
    <property type="term" value="C:SCF ubiquitin ligase complex"/>
    <property type="evidence" value="ECO:0007669"/>
    <property type="project" value="TreeGrafter"/>
</dbReference>
<feature type="signal peptide" evidence="1">
    <location>
        <begin position="1"/>
        <end position="24"/>
    </location>
</feature>
<dbReference type="STRING" id="230819.A0A5C3KUJ2"/>
<organism evidence="2 3">
    <name type="scientific">Coprinopsis marcescibilis</name>
    <name type="common">Agaric fungus</name>
    <name type="synonym">Psathyrella marcescibilis</name>
    <dbReference type="NCBI Taxonomy" id="230819"/>
    <lineage>
        <taxon>Eukaryota</taxon>
        <taxon>Fungi</taxon>
        <taxon>Dikarya</taxon>
        <taxon>Basidiomycota</taxon>
        <taxon>Agaricomycotina</taxon>
        <taxon>Agaricomycetes</taxon>
        <taxon>Agaricomycetidae</taxon>
        <taxon>Agaricales</taxon>
        <taxon>Agaricineae</taxon>
        <taxon>Psathyrellaceae</taxon>
        <taxon>Coprinopsis</taxon>
    </lineage>
</organism>
<proteinExistence type="predicted"/>
<dbReference type="GO" id="GO:0031146">
    <property type="term" value="P:SCF-dependent proteasomal ubiquitin-dependent protein catabolic process"/>
    <property type="evidence" value="ECO:0007669"/>
    <property type="project" value="TreeGrafter"/>
</dbReference>
<evidence type="ECO:0000256" key="1">
    <source>
        <dbReference type="SAM" id="SignalP"/>
    </source>
</evidence>